<feature type="transmembrane region" description="Helical" evidence="2">
    <location>
        <begin position="354"/>
        <end position="372"/>
    </location>
</feature>
<feature type="transmembrane region" description="Helical" evidence="2">
    <location>
        <begin position="272"/>
        <end position="292"/>
    </location>
</feature>
<feature type="transmembrane region" description="Helical" evidence="2">
    <location>
        <begin position="469"/>
        <end position="490"/>
    </location>
</feature>
<dbReference type="Proteomes" id="UP000010366">
    <property type="component" value="Chromosome"/>
</dbReference>
<feature type="transmembrane region" description="Helical" evidence="2">
    <location>
        <begin position="69"/>
        <end position="88"/>
    </location>
</feature>
<feature type="transmembrane region" description="Helical" evidence="2">
    <location>
        <begin position="413"/>
        <end position="431"/>
    </location>
</feature>
<keyword evidence="2" id="KW-0812">Transmembrane</keyword>
<accession>K9UM23</accession>
<reference evidence="3 4" key="1">
    <citation type="submission" date="2012-05" db="EMBL/GenBank/DDBJ databases">
        <title>Finished chromosome of genome of Chamaesiphon sp. PCC 6605.</title>
        <authorList>
            <consortium name="US DOE Joint Genome Institute"/>
            <person name="Gugger M."/>
            <person name="Coursin T."/>
            <person name="Rippka R."/>
            <person name="Tandeau De Marsac N."/>
            <person name="Huntemann M."/>
            <person name="Wei C.-L."/>
            <person name="Han J."/>
            <person name="Detter J.C."/>
            <person name="Han C."/>
            <person name="Tapia R."/>
            <person name="Chen A."/>
            <person name="Kyrpides N."/>
            <person name="Mavromatis K."/>
            <person name="Markowitz V."/>
            <person name="Szeto E."/>
            <person name="Ivanova N."/>
            <person name="Pagani I."/>
            <person name="Pati A."/>
            <person name="Goodwin L."/>
            <person name="Nordberg H.P."/>
            <person name="Cantor M.N."/>
            <person name="Hua S.X."/>
            <person name="Woyke T."/>
            <person name="Kerfeld C.A."/>
        </authorList>
    </citation>
    <scope>NUCLEOTIDE SEQUENCE [LARGE SCALE GENOMIC DNA]</scope>
    <source>
        <strain evidence="4">ATCC 27169 / PCC 6605</strain>
    </source>
</reference>
<feature type="transmembrane region" description="Helical" evidence="2">
    <location>
        <begin position="438"/>
        <end position="463"/>
    </location>
</feature>
<name>K9UM23_CHAP6</name>
<evidence type="ECO:0000313" key="3">
    <source>
        <dbReference type="EMBL" id="AFY96162.1"/>
    </source>
</evidence>
<feature type="transmembrane region" description="Helical" evidence="2">
    <location>
        <begin position="384"/>
        <end position="407"/>
    </location>
</feature>
<keyword evidence="2" id="KW-0472">Membrane</keyword>
<sequence>MFSQPSLILDLLTSGWVVLVFIILFGLLPLLAFRQVSIPSLASRIVGAFARTTATIAIGGILWTKLGLFTWITAVLCYLTGLGIGWIASDRWQYRGKFQQLGQQIALSTIDIFDRGLSLPQLSRWLLSPWRAIERLIQSRLLIEAQHRVVPTSRVRISSRAVVPQERLRSSDPNTFERQDRKSDRVGHHSGSSLPSLFLTAIVMLSIGALSLWLRFEHPIVEFRFTYPDTYGRLLVVQQILARDLPQINYLPIFPSLAAFLTALSGVHPLQVVQILGAIIGTLLVLGIGYTMRCLTKNGAAALATSYSLGAYLFTWNLPISSRLPLGVRQCLGTLRDALDLGLIRSWAASESELSALFVILAIGCSTQIIGSSQRTATIVNTSCCTFLALALDPTLPILILFGWFGGIFGRQMALFTLSMGWLILGVLAAIPTSGFAMLTGILTTLPIGLSLLVGLLFIAIASAGRLLLANWSVPICLTVFLAITLNFCLPPSPQIDYLEYDAAARKAVEIGYLFPHHQWTVVAPIEQLSQVYGRGWYEDAAQFTARYRDRVTAASFVFPHQTTLLVFVEKRPFISDKPEYPVPYSVLIDPTYRNYRSPSGRTQLATAMLQLCETYRRYHPDLQAIYYENDRLRIYQFSPASMDNKKSQLTIR</sequence>
<feature type="transmembrane region" description="Helical" evidence="2">
    <location>
        <begin position="194"/>
        <end position="214"/>
    </location>
</feature>
<dbReference type="KEGG" id="cmp:Cha6605_5274"/>
<feature type="transmembrane region" description="Helical" evidence="2">
    <location>
        <begin position="12"/>
        <end position="33"/>
    </location>
</feature>
<dbReference type="RefSeq" id="WP_015162246.1">
    <property type="nucleotide sequence ID" value="NC_019697.1"/>
</dbReference>
<keyword evidence="4" id="KW-1185">Reference proteome</keyword>
<dbReference type="HOGENOM" id="CLU_458463_0_0_3"/>
<dbReference type="eggNOG" id="ENOG502ZBB8">
    <property type="taxonomic scope" value="Bacteria"/>
</dbReference>
<dbReference type="AlphaFoldDB" id="K9UM23"/>
<protein>
    <submittedName>
        <fullName evidence="3">Uncharacterized protein</fullName>
    </submittedName>
</protein>
<feature type="transmembrane region" description="Helical" evidence="2">
    <location>
        <begin position="45"/>
        <end position="63"/>
    </location>
</feature>
<feature type="region of interest" description="Disordered" evidence="1">
    <location>
        <begin position="165"/>
        <end position="191"/>
    </location>
</feature>
<organism evidence="3 4">
    <name type="scientific">Chamaesiphon minutus (strain ATCC 27169 / PCC 6605)</name>
    <dbReference type="NCBI Taxonomy" id="1173020"/>
    <lineage>
        <taxon>Bacteria</taxon>
        <taxon>Bacillati</taxon>
        <taxon>Cyanobacteriota</taxon>
        <taxon>Cyanophyceae</taxon>
        <taxon>Gomontiellales</taxon>
        <taxon>Chamaesiphonaceae</taxon>
        <taxon>Chamaesiphon</taxon>
    </lineage>
</organism>
<dbReference type="OrthoDB" id="441383at2"/>
<evidence type="ECO:0000256" key="2">
    <source>
        <dbReference type="SAM" id="Phobius"/>
    </source>
</evidence>
<proteinExistence type="predicted"/>
<evidence type="ECO:0000256" key="1">
    <source>
        <dbReference type="SAM" id="MobiDB-lite"/>
    </source>
</evidence>
<gene>
    <name evidence="3" type="ORF">Cha6605_5274</name>
</gene>
<dbReference type="EMBL" id="CP003600">
    <property type="protein sequence ID" value="AFY96162.1"/>
    <property type="molecule type" value="Genomic_DNA"/>
</dbReference>
<feature type="compositionally biased region" description="Basic and acidic residues" evidence="1">
    <location>
        <begin position="166"/>
        <end position="187"/>
    </location>
</feature>
<keyword evidence="2" id="KW-1133">Transmembrane helix</keyword>
<evidence type="ECO:0000313" key="4">
    <source>
        <dbReference type="Proteomes" id="UP000010366"/>
    </source>
</evidence>